<reference evidence="1" key="1">
    <citation type="submission" date="2020-05" db="EMBL/GenBank/DDBJ databases">
        <title>Large-scale comparative analyses of tick genomes elucidate their genetic diversity and vector capacities.</title>
        <authorList>
            <person name="Jia N."/>
            <person name="Wang J."/>
            <person name="Shi W."/>
            <person name="Du L."/>
            <person name="Sun Y."/>
            <person name="Zhan W."/>
            <person name="Jiang J."/>
            <person name="Wang Q."/>
            <person name="Zhang B."/>
            <person name="Ji P."/>
            <person name="Sakyi L.B."/>
            <person name="Cui X."/>
            <person name="Yuan T."/>
            <person name="Jiang B."/>
            <person name="Yang W."/>
            <person name="Lam T.T.-Y."/>
            <person name="Chang Q."/>
            <person name="Ding S."/>
            <person name="Wang X."/>
            <person name="Zhu J."/>
            <person name="Ruan X."/>
            <person name="Zhao L."/>
            <person name="Wei J."/>
            <person name="Que T."/>
            <person name="Du C."/>
            <person name="Cheng J."/>
            <person name="Dai P."/>
            <person name="Han X."/>
            <person name="Huang E."/>
            <person name="Gao Y."/>
            <person name="Liu J."/>
            <person name="Shao H."/>
            <person name="Ye R."/>
            <person name="Li L."/>
            <person name="Wei W."/>
            <person name="Wang X."/>
            <person name="Wang C."/>
            <person name="Yang T."/>
            <person name="Huo Q."/>
            <person name="Li W."/>
            <person name="Guo W."/>
            <person name="Chen H."/>
            <person name="Zhou L."/>
            <person name="Ni X."/>
            <person name="Tian J."/>
            <person name="Zhou Y."/>
            <person name="Sheng Y."/>
            <person name="Liu T."/>
            <person name="Pan Y."/>
            <person name="Xia L."/>
            <person name="Li J."/>
            <person name="Zhao F."/>
            <person name="Cao W."/>
        </authorList>
    </citation>
    <scope>NUCLEOTIDE SEQUENCE</scope>
    <source>
        <strain evidence="1">Dsil-2018</strain>
    </source>
</reference>
<sequence>MLYRIWCPGNRTYRTAMADQEALAALRQQGQQLHEQLLAQQRLIQNQEQQLQKQQQRIQNDSAQPHLGHAPQSSASAVASTQALLPVRPSPTQTSVASRRCFHRFGQTRRKCASHKIRRATTTSSPIWTLAMRLSFGTYSQVLRKITKYVKYFSKKSSVFRKRSQFLLRMRALAGNTRVDDSLLRITCL</sequence>
<dbReference type="Proteomes" id="UP000821865">
    <property type="component" value="Chromosome 7"/>
</dbReference>
<gene>
    <name evidence="1" type="ORF">HPB49_001332</name>
</gene>
<evidence type="ECO:0000313" key="1">
    <source>
        <dbReference type="EMBL" id="KAH7940526.1"/>
    </source>
</evidence>
<keyword evidence="2" id="KW-1185">Reference proteome</keyword>
<comment type="caution">
    <text evidence="1">The sequence shown here is derived from an EMBL/GenBank/DDBJ whole genome shotgun (WGS) entry which is preliminary data.</text>
</comment>
<evidence type="ECO:0000313" key="2">
    <source>
        <dbReference type="Proteomes" id="UP000821865"/>
    </source>
</evidence>
<name>A0ACB8CCV0_DERSI</name>
<dbReference type="EMBL" id="CM023476">
    <property type="protein sequence ID" value="KAH7940526.1"/>
    <property type="molecule type" value="Genomic_DNA"/>
</dbReference>
<organism evidence="1 2">
    <name type="scientific">Dermacentor silvarum</name>
    <name type="common">Tick</name>
    <dbReference type="NCBI Taxonomy" id="543639"/>
    <lineage>
        <taxon>Eukaryota</taxon>
        <taxon>Metazoa</taxon>
        <taxon>Ecdysozoa</taxon>
        <taxon>Arthropoda</taxon>
        <taxon>Chelicerata</taxon>
        <taxon>Arachnida</taxon>
        <taxon>Acari</taxon>
        <taxon>Parasitiformes</taxon>
        <taxon>Ixodida</taxon>
        <taxon>Ixodoidea</taxon>
        <taxon>Ixodidae</taxon>
        <taxon>Rhipicephalinae</taxon>
        <taxon>Dermacentor</taxon>
    </lineage>
</organism>
<protein>
    <submittedName>
        <fullName evidence="1">Uncharacterized protein</fullName>
    </submittedName>
</protein>
<accession>A0ACB8CCV0</accession>
<proteinExistence type="predicted"/>